<organism evidence="6 7">
    <name type="scientific">Zopfia rhizophila CBS 207.26</name>
    <dbReference type="NCBI Taxonomy" id="1314779"/>
    <lineage>
        <taxon>Eukaryota</taxon>
        <taxon>Fungi</taxon>
        <taxon>Dikarya</taxon>
        <taxon>Ascomycota</taxon>
        <taxon>Pezizomycotina</taxon>
        <taxon>Dothideomycetes</taxon>
        <taxon>Dothideomycetes incertae sedis</taxon>
        <taxon>Zopfiaceae</taxon>
        <taxon>Zopfia</taxon>
    </lineage>
</organism>
<accession>A0A6A6DBC4</accession>
<evidence type="ECO:0000256" key="4">
    <source>
        <dbReference type="ARBA" id="ARBA00023136"/>
    </source>
</evidence>
<feature type="transmembrane region" description="Helical" evidence="5">
    <location>
        <begin position="12"/>
        <end position="31"/>
    </location>
</feature>
<keyword evidence="4 5" id="KW-0472">Membrane</keyword>
<protein>
    <submittedName>
        <fullName evidence="6">Uncharacterized protein</fullName>
    </submittedName>
</protein>
<keyword evidence="3 5" id="KW-1133">Transmembrane helix</keyword>
<comment type="subcellular location">
    <subcellularLocation>
        <location evidence="1">Membrane</location>
    </subcellularLocation>
</comment>
<evidence type="ECO:0000313" key="6">
    <source>
        <dbReference type="EMBL" id="KAF2175270.1"/>
    </source>
</evidence>
<keyword evidence="7" id="KW-1185">Reference proteome</keyword>
<name>A0A6A6DBC4_9PEZI</name>
<proteinExistence type="predicted"/>
<keyword evidence="2 5" id="KW-0812">Transmembrane</keyword>
<gene>
    <name evidence="6" type="ORF">K469DRAFT_69424</name>
</gene>
<evidence type="ECO:0000313" key="7">
    <source>
        <dbReference type="Proteomes" id="UP000800200"/>
    </source>
</evidence>
<dbReference type="EMBL" id="ML994737">
    <property type="protein sequence ID" value="KAF2175270.1"/>
    <property type="molecule type" value="Genomic_DNA"/>
</dbReference>
<sequence>MKPVVSAMNAWTCIVVSVFAIVILSIIGSLFKSNNHIMMGGQEDPKDGSAVAGAVFGAVFIYIGFFVFCGLQALLHLRESRRGAISLS</sequence>
<evidence type="ECO:0000256" key="5">
    <source>
        <dbReference type="SAM" id="Phobius"/>
    </source>
</evidence>
<dbReference type="GO" id="GO:0016020">
    <property type="term" value="C:membrane"/>
    <property type="evidence" value="ECO:0007669"/>
    <property type="project" value="UniProtKB-SubCell"/>
</dbReference>
<evidence type="ECO:0000256" key="1">
    <source>
        <dbReference type="ARBA" id="ARBA00004370"/>
    </source>
</evidence>
<feature type="transmembrane region" description="Helical" evidence="5">
    <location>
        <begin position="51"/>
        <end position="75"/>
    </location>
</feature>
<dbReference type="OrthoDB" id="67317at2759"/>
<dbReference type="Pfam" id="PF23489">
    <property type="entry name" value="V-ATPase_su_f"/>
    <property type="match status" value="1"/>
</dbReference>
<dbReference type="InterPro" id="IPR056552">
    <property type="entry name" value="Ribonucl_Kappa"/>
</dbReference>
<reference evidence="6" key="1">
    <citation type="journal article" date="2020" name="Stud. Mycol.">
        <title>101 Dothideomycetes genomes: a test case for predicting lifestyles and emergence of pathogens.</title>
        <authorList>
            <person name="Haridas S."/>
            <person name="Albert R."/>
            <person name="Binder M."/>
            <person name="Bloem J."/>
            <person name="Labutti K."/>
            <person name="Salamov A."/>
            <person name="Andreopoulos B."/>
            <person name="Baker S."/>
            <person name="Barry K."/>
            <person name="Bills G."/>
            <person name="Bluhm B."/>
            <person name="Cannon C."/>
            <person name="Castanera R."/>
            <person name="Culley D."/>
            <person name="Daum C."/>
            <person name="Ezra D."/>
            <person name="Gonzalez J."/>
            <person name="Henrissat B."/>
            <person name="Kuo A."/>
            <person name="Liang C."/>
            <person name="Lipzen A."/>
            <person name="Lutzoni F."/>
            <person name="Magnuson J."/>
            <person name="Mondo S."/>
            <person name="Nolan M."/>
            <person name="Ohm R."/>
            <person name="Pangilinan J."/>
            <person name="Park H.-J."/>
            <person name="Ramirez L."/>
            <person name="Alfaro M."/>
            <person name="Sun H."/>
            <person name="Tritt A."/>
            <person name="Yoshinaga Y."/>
            <person name="Zwiers L.-H."/>
            <person name="Turgeon B."/>
            <person name="Goodwin S."/>
            <person name="Spatafora J."/>
            <person name="Crous P."/>
            <person name="Grigoriev I."/>
        </authorList>
    </citation>
    <scope>NUCLEOTIDE SEQUENCE</scope>
    <source>
        <strain evidence="6">CBS 207.26</strain>
    </source>
</reference>
<evidence type="ECO:0000256" key="2">
    <source>
        <dbReference type="ARBA" id="ARBA00022692"/>
    </source>
</evidence>
<evidence type="ECO:0000256" key="3">
    <source>
        <dbReference type="ARBA" id="ARBA00022989"/>
    </source>
</evidence>
<dbReference type="AlphaFoldDB" id="A0A6A6DBC4"/>
<dbReference type="Proteomes" id="UP000800200">
    <property type="component" value="Unassembled WGS sequence"/>
</dbReference>